<dbReference type="SMART" id="SM00345">
    <property type="entry name" value="HTH_GNTR"/>
    <property type="match status" value="1"/>
</dbReference>
<dbReference type="AlphaFoldDB" id="A0A9D5JZW6"/>
<dbReference type="SUPFAM" id="SSF46785">
    <property type="entry name" value="Winged helix' DNA-binding domain"/>
    <property type="match status" value="1"/>
</dbReference>
<comment type="caution">
    <text evidence="5">The sequence shown here is derived from an EMBL/GenBank/DDBJ whole genome shotgun (WGS) entry which is preliminary data.</text>
</comment>
<reference evidence="5" key="1">
    <citation type="submission" date="2019-11" db="EMBL/GenBank/DDBJ databases">
        <title>Microbial mats filling the niche in hypersaline microbial mats.</title>
        <authorList>
            <person name="Wong H.L."/>
            <person name="Macleod F.I."/>
            <person name="White R.A. III"/>
            <person name="Burns B.P."/>
        </authorList>
    </citation>
    <scope>NUCLEOTIDE SEQUENCE</scope>
    <source>
        <strain evidence="5">Rbin_158</strain>
    </source>
</reference>
<evidence type="ECO:0000259" key="4">
    <source>
        <dbReference type="PROSITE" id="PS50949"/>
    </source>
</evidence>
<dbReference type="Proteomes" id="UP000649604">
    <property type="component" value="Unassembled WGS sequence"/>
</dbReference>
<dbReference type="GO" id="GO:0003677">
    <property type="term" value="F:DNA binding"/>
    <property type="evidence" value="ECO:0007669"/>
    <property type="project" value="UniProtKB-KW"/>
</dbReference>
<evidence type="ECO:0000313" key="5">
    <source>
        <dbReference type="EMBL" id="MBD3327220.1"/>
    </source>
</evidence>
<dbReference type="InterPro" id="IPR000524">
    <property type="entry name" value="Tscrpt_reg_HTH_GntR"/>
</dbReference>
<evidence type="ECO:0000313" key="6">
    <source>
        <dbReference type="Proteomes" id="UP000649604"/>
    </source>
</evidence>
<dbReference type="EMBL" id="WJJP01000708">
    <property type="protein sequence ID" value="MBD3327220.1"/>
    <property type="molecule type" value="Genomic_DNA"/>
</dbReference>
<protein>
    <submittedName>
        <fullName evidence="5">GntR family transcriptional regulator</fullName>
    </submittedName>
</protein>
<dbReference type="Gene3D" id="1.20.120.530">
    <property type="entry name" value="GntR ligand-binding domain-like"/>
    <property type="match status" value="1"/>
</dbReference>
<organism evidence="5 6">
    <name type="scientific">candidate division KSB3 bacterium</name>
    <dbReference type="NCBI Taxonomy" id="2044937"/>
    <lineage>
        <taxon>Bacteria</taxon>
        <taxon>candidate division KSB3</taxon>
    </lineage>
</organism>
<dbReference type="Gene3D" id="1.10.10.10">
    <property type="entry name" value="Winged helix-like DNA-binding domain superfamily/Winged helix DNA-binding domain"/>
    <property type="match status" value="1"/>
</dbReference>
<dbReference type="InterPro" id="IPR036388">
    <property type="entry name" value="WH-like_DNA-bd_sf"/>
</dbReference>
<dbReference type="Pfam" id="PF00392">
    <property type="entry name" value="GntR"/>
    <property type="match status" value="1"/>
</dbReference>
<evidence type="ECO:0000256" key="3">
    <source>
        <dbReference type="ARBA" id="ARBA00023163"/>
    </source>
</evidence>
<dbReference type="InterPro" id="IPR036390">
    <property type="entry name" value="WH_DNA-bd_sf"/>
</dbReference>
<name>A0A9D5JZW6_9BACT</name>
<proteinExistence type="predicted"/>
<dbReference type="PANTHER" id="PTHR43537">
    <property type="entry name" value="TRANSCRIPTIONAL REGULATOR, GNTR FAMILY"/>
    <property type="match status" value="1"/>
</dbReference>
<keyword evidence="3" id="KW-0804">Transcription</keyword>
<evidence type="ECO:0000256" key="1">
    <source>
        <dbReference type="ARBA" id="ARBA00023015"/>
    </source>
</evidence>
<feature type="domain" description="HTH gntR-type" evidence="4">
    <location>
        <begin position="9"/>
        <end position="76"/>
    </location>
</feature>
<gene>
    <name evidence="5" type="ORF">GF339_21720</name>
</gene>
<dbReference type="PROSITE" id="PS50949">
    <property type="entry name" value="HTH_GNTR"/>
    <property type="match status" value="1"/>
</dbReference>
<dbReference type="PANTHER" id="PTHR43537:SF5">
    <property type="entry name" value="UXU OPERON TRANSCRIPTIONAL REGULATOR"/>
    <property type="match status" value="1"/>
</dbReference>
<dbReference type="InterPro" id="IPR008920">
    <property type="entry name" value="TF_FadR/GntR_C"/>
</dbReference>
<keyword evidence="1" id="KW-0805">Transcription regulation</keyword>
<feature type="non-terminal residue" evidence="5">
    <location>
        <position position="143"/>
    </location>
</feature>
<dbReference type="GO" id="GO:0003700">
    <property type="term" value="F:DNA-binding transcription factor activity"/>
    <property type="evidence" value="ECO:0007669"/>
    <property type="project" value="InterPro"/>
</dbReference>
<sequence>MGNGTRWRPNLSDIAHDEIKAMILSGELEQGKRIRLDEMSERLDLGITPIREALNKLAQEDLVVITPRTSYEVVSLSAQDTKEILELRLVLETFALHTAEEYLARFPVQVFRELFRQPSSQQPFKELIEIDIKFHSTIIATST</sequence>
<accession>A0A9D5JZW6</accession>
<keyword evidence="2" id="KW-0238">DNA-binding</keyword>
<evidence type="ECO:0000256" key="2">
    <source>
        <dbReference type="ARBA" id="ARBA00023125"/>
    </source>
</evidence>